<dbReference type="RefSeq" id="WP_126679035.1">
    <property type="nucleotide sequence ID" value="NZ_RYYU01000001.1"/>
</dbReference>
<dbReference type="Proteomes" id="UP000278983">
    <property type="component" value="Unassembled WGS sequence"/>
</dbReference>
<proteinExistence type="predicted"/>
<evidence type="ECO:0000313" key="1">
    <source>
        <dbReference type="EMBL" id="RUL59939.1"/>
    </source>
</evidence>
<gene>
    <name evidence="1" type="ORF">EHV08_09410</name>
</gene>
<comment type="caution">
    <text evidence="1">The sequence shown here is derived from an EMBL/GenBank/DDBJ whole genome shotgun (WGS) entry which is preliminary data.</text>
</comment>
<name>A0A3S0RPW6_9BACT</name>
<evidence type="ECO:0000313" key="2">
    <source>
        <dbReference type="Proteomes" id="UP000278983"/>
    </source>
</evidence>
<protein>
    <submittedName>
        <fullName evidence="1">Uncharacterized protein</fullName>
    </submittedName>
</protein>
<organism evidence="1 2">
    <name type="scientific">Prevotella koreensis</name>
    <dbReference type="NCBI Taxonomy" id="2490854"/>
    <lineage>
        <taxon>Bacteria</taxon>
        <taxon>Pseudomonadati</taxon>
        <taxon>Bacteroidota</taxon>
        <taxon>Bacteroidia</taxon>
        <taxon>Bacteroidales</taxon>
        <taxon>Prevotellaceae</taxon>
        <taxon>Prevotella</taxon>
    </lineage>
</organism>
<accession>A0A3S0RPW6</accession>
<sequence length="277" mass="30394">MKKVFLTIIVTALLLTGCTSYTGVGAYQGAGIGSVIGSAIGGITGGCRGSDVGSLIGMTGGAVVGAIIGNAADQSKRECYSQEYRSEDAVYKRSDAYETDDRYDGSMYDSYNDSGYDFTNSGDDRIYDYNDKGYNSNYSASTPRSFDPVNSGGKGFSVTFNPKLEIRNARFVDDDMDNVLRSRELSKVIFEVYNNSDITLYDVQPIVEELSGSKQIYISPSIHIESIAPHKGIRYTAMVQAGKRLKDGMARFRVRAIQGKEQVTSRITEFDVRTSRR</sequence>
<reference evidence="1 2" key="1">
    <citation type="submission" date="2018-12" db="EMBL/GenBank/DDBJ databases">
        <title>Genome sequencing of Prevotella sp. KCOM 3155 (= JS262).</title>
        <authorList>
            <person name="Kook J.-K."/>
            <person name="Park S.-N."/>
            <person name="Lim Y.K."/>
        </authorList>
    </citation>
    <scope>NUCLEOTIDE SEQUENCE [LARGE SCALE GENOMIC DNA]</scope>
    <source>
        <strain evidence="1 2">KCOM 3155</strain>
    </source>
</reference>
<dbReference type="PROSITE" id="PS51257">
    <property type="entry name" value="PROKAR_LIPOPROTEIN"/>
    <property type="match status" value="1"/>
</dbReference>
<dbReference type="OrthoDB" id="1082851at2"/>
<dbReference type="AlphaFoldDB" id="A0A3S0RPW6"/>
<dbReference type="EMBL" id="RYYU01000001">
    <property type="protein sequence ID" value="RUL59939.1"/>
    <property type="molecule type" value="Genomic_DNA"/>
</dbReference>
<keyword evidence="2" id="KW-1185">Reference proteome</keyword>